<dbReference type="AlphaFoldDB" id="A0A2T5MFW6"/>
<sequence length="239" mass="25572">MKLAVLLLPLMLLTSAAHADDAAANRRNVNVSGQGEVSVAPDRARLSLGVEASNIELKAAEAAVNKVVRAYLIEAKSLGLKEDQISTAGVTINPEYVWDEKTKRQVFSGYRANRQIELRVEDLTVIGDLILRATKVGVNQVNPPSLESSKAKELTRQALVKATEDARSKAQLLADTLKVKLGAVRNISANDSAPPPMMYKVAMMRSEGADAGGNAEMGFSGGLIKYNASVNVEFDLVAP</sequence>
<evidence type="ECO:0000256" key="1">
    <source>
        <dbReference type="SAM" id="SignalP"/>
    </source>
</evidence>
<dbReference type="Pfam" id="PF04402">
    <property type="entry name" value="SIMPL"/>
    <property type="match status" value="1"/>
</dbReference>
<accession>A0A2T5MFW6</accession>
<protein>
    <submittedName>
        <fullName evidence="2">SIMPL domain-containing protein</fullName>
    </submittedName>
</protein>
<dbReference type="PANTHER" id="PTHR34387">
    <property type="entry name" value="SLR1258 PROTEIN"/>
    <property type="match status" value="1"/>
</dbReference>
<feature type="signal peptide" evidence="1">
    <location>
        <begin position="1"/>
        <end position="19"/>
    </location>
</feature>
<dbReference type="OrthoDB" id="5985609at2"/>
<dbReference type="Gene3D" id="3.30.70.2970">
    <property type="entry name" value="Protein of unknown function (DUF541), domain 2"/>
    <property type="match status" value="1"/>
</dbReference>
<dbReference type="PANTHER" id="PTHR34387:SF2">
    <property type="entry name" value="SLR1258 PROTEIN"/>
    <property type="match status" value="1"/>
</dbReference>
<feature type="chain" id="PRO_5015774812" evidence="1">
    <location>
        <begin position="20"/>
        <end position="239"/>
    </location>
</feature>
<comment type="caution">
    <text evidence="2">The sequence shown here is derived from an EMBL/GenBank/DDBJ whole genome shotgun (WGS) entry which is preliminary data.</text>
</comment>
<dbReference type="Proteomes" id="UP000244248">
    <property type="component" value="Unassembled WGS sequence"/>
</dbReference>
<proteinExistence type="predicted"/>
<dbReference type="InterPro" id="IPR007497">
    <property type="entry name" value="SIMPL/DUF541"/>
</dbReference>
<dbReference type="EMBL" id="QANS01000003">
    <property type="protein sequence ID" value="PTU31439.1"/>
    <property type="molecule type" value="Genomic_DNA"/>
</dbReference>
<organism evidence="2 3">
    <name type="scientific">Stenotrophobium rhamnosiphilum</name>
    <dbReference type="NCBI Taxonomy" id="2029166"/>
    <lineage>
        <taxon>Bacteria</taxon>
        <taxon>Pseudomonadati</taxon>
        <taxon>Pseudomonadota</taxon>
        <taxon>Gammaproteobacteria</taxon>
        <taxon>Nevskiales</taxon>
        <taxon>Nevskiaceae</taxon>
        <taxon>Stenotrophobium</taxon>
    </lineage>
</organism>
<dbReference type="GO" id="GO:0006974">
    <property type="term" value="P:DNA damage response"/>
    <property type="evidence" value="ECO:0007669"/>
    <property type="project" value="TreeGrafter"/>
</dbReference>
<keyword evidence="3" id="KW-1185">Reference proteome</keyword>
<name>A0A2T5MFW6_9GAMM</name>
<dbReference type="RefSeq" id="WP_107939982.1">
    <property type="nucleotide sequence ID" value="NZ_QANS01000003.1"/>
</dbReference>
<dbReference type="InterPro" id="IPR052022">
    <property type="entry name" value="26kDa_periplasmic_antigen"/>
</dbReference>
<dbReference type="Gene3D" id="3.30.110.170">
    <property type="entry name" value="Protein of unknown function (DUF541), domain 1"/>
    <property type="match status" value="1"/>
</dbReference>
<reference evidence="2 3" key="1">
    <citation type="submission" date="2018-04" db="EMBL/GenBank/DDBJ databases">
        <title>Novel species isolated from glacier.</title>
        <authorList>
            <person name="Liu Q."/>
            <person name="Xin Y.-H."/>
        </authorList>
    </citation>
    <scope>NUCLEOTIDE SEQUENCE [LARGE SCALE GENOMIC DNA]</scope>
    <source>
        <strain evidence="2 3">GT1R17</strain>
    </source>
</reference>
<keyword evidence="1" id="KW-0732">Signal</keyword>
<evidence type="ECO:0000313" key="3">
    <source>
        <dbReference type="Proteomes" id="UP000244248"/>
    </source>
</evidence>
<evidence type="ECO:0000313" key="2">
    <source>
        <dbReference type="EMBL" id="PTU31439.1"/>
    </source>
</evidence>
<gene>
    <name evidence="2" type="ORF">CJD38_08850</name>
</gene>